<feature type="region of interest" description="Disordered" evidence="1">
    <location>
        <begin position="183"/>
        <end position="206"/>
    </location>
</feature>
<evidence type="ECO:0000313" key="3">
    <source>
        <dbReference type="Proteomes" id="UP000639338"/>
    </source>
</evidence>
<feature type="region of interest" description="Disordered" evidence="1">
    <location>
        <begin position="227"/>
        <end position="246"/>
    </location>
</feature>
<dbReference type="AlphaFoldDB" id="A0A835CV35"/>
<reference evidence="2 3" key="1">
    <citation type="submission" date="2020-08" db="EMBL/GenBank/DDBJ databases">
        <title>Aphidius gifuensis genome sequencing and assembly.</title>
        <authorList>
            <person name="Du Z."/>
        </authorList>
    </citation>
    <scope>NUCLEOTIDE SEQUENCE [LARGE SCALE GENOMIC DNA]</scope>
    <source>
        <strain evidence="2">YNYX2018</strain>
        <tissue evidence="2">Adults</tissue>
    </source>
</reference>
<organism evidence="2 3">
    <name type="scientific">Aphidius gifuensis</name>
    <name type="common">Parasitoid wasp</name>
    <dbReference type="NCBI Taxonomy" id="684658"/>
    <lineage>
        <taxon>Eukaryota</taxon>
        <taxon>Metazoa</taxon>
        <taxon>Ecdysozoa</taxon>
        <taxon>Arthropoda</taxon>
        <taxon>Hexapoda</taxon>
        <taxon>Insecta</taxon>
        <taxon>Pterygota</taxon>
        <taxon>Neoptera</taxon>
        <taxon>Endopterygota</taxon>
        <taxon>Hymenoptera</taxon>
        <taxon>Apocrita</taxon>
        <taxon>Ichneumonoidea</taxon>
        <taxon>Braconidae</taxon>
        <taxon>Aphidiinae</taxon>
        <taxon>Aphidius</taxon>
    </lineage>
</organism>
<protein>
    <submittedName>
        <fullName evidence="2">Uncharacterized protein</fullName>
    </submittedName>
</protein>
<sequence>MANERMEAFKTIRFYSFEEGEDSYLSWRKKLDVHEYRIEKSVLTKSANRYWDPSRQISEKLKYYVLTLQCECMEAEAKKKLGDAETKKKLEEAEIKKKLEEAETKKKLEEAEIKKKLEDAEIKKKLEEAETKKKLEEAEIKKKLEEAEAKKKLAEAETKKKLEEAETKKKLVKADSKNKLKEAEAKQKLEDAETKKKSEGGEPKYACDNRMIADNKKVPVELIKNEWSPQPGERTHSDENIPGSVNKPLDIASPLKINSLNESVVYPTKEEWLLVKDPHIAFGEKLTNCSPGTHLGAGLGYRLSHDGSHSLDIIVT</sequence>
<proteinExistence type="predicted"/>
<keyword evidence="3" id="KW-1185">Reference proteome</keyword>
<dbReference type="Proteomes" id="UP000639338">
    <property type="component" value="Unassembled WGS sequence"/>
</dbReference>
<comment type="caution">
    <text evidence="2">The sequence shown here is derived from an EMBL/GenBank/DDBJ whole genome shotgun (WGS) entry which is preliminary data.</text>
</comment>
<accession>A0A835CV35</accession>
<evidence type="ECO:0000313" key="2">
    <source>
        <dbReference type="EMBL" id="KAF7997664.1"/>
    </source>
</evidence>
<name>A0A835CV35_APHGI</name>
<gene>
    <name evidence="2" type="ORF">HCN44_008837</name>
</gene>
<dbReference type="EMBL" id="JACMRX010000001">
    <property type="protein sequence ID" value="KAF7997664.1"/>
    <property type="molecule type" value="Genomic_DNA"/>
</dbReference>
<evidence type="ECO:0000256" key="1">
    <source>
        <dbReference type="SAM" id="MobiDB-lite"/>
    </source>
</evidence>